<keyword evidence="3" id="KW-1185">Reference proteome</keyword>
<dbReference type="EMBL" id="VIKR01000007">
    <property type="protein sequence ID" value="TQV70871.1"/>
    <property type="molecule type" value="Genomic_DNA"/>
</dbReference>
<gene>
    <name evidence="2" type="ORF">FLL45_21320</name>
</gene>
<evidence type="ECO:0000313" key="3">
    <source>
        <dbReference type="Proteomes" id="UP000317839"/>
    </source>
</evidence>
<proteinExistence type="predicted"/>
<evidence type="ECO:0000256" key="1">
    <source>
        <dbReference type="SAM" id="SignalP"/>
    </source>
</evidence>
<dbReference type="Proteomes" id="UP000317839">
    <property type="component" value="Unassembled WGS sequence"/>
</dbReference>
<feature type="signal peptide" evidence="1">
    <location>
        <begin position="1"/>
        <end position="22"/>
    </location>
</feature>
<name>A0A545T0Y8_9GAMM</name>
<sequence length="154" mass="17367">MMKNILIVFTVLVSAYVSTVLATDNRGEIIRVIGYKIYFESADWGTSVYNYVGMTDANVGQDDTPDPDLNDEAVQDDIEDCRFERAQAFRRCEINALAAKLDDYEACRFAPPFKNIRTECFAIADASFSLSISRCKYDYNQNLRNQCGLVPGQS</sequence>
<evidence type="ECO:0000313" key="2">
    <source>
        <dbReference type="EMBL" id="TQV70871.1"/>
    </source>
</evidence>
<feature type="chain" id="PRO_5021719171" evidence="1">
    <location>
        <begin position="23"/>
        <end position="154"/>
    </location>
</feature>
<dbReference type="RefSeq" id="WP_142944089.1">
    <property type="nucleotide sequence ID" value="NZ_VIKR01000007.1"/>
</dbReference>
<comment type="caution">
    <text evidence="2">The sequence shown here is derived from an EMBL/GenBank/DDBJ whole genome shotgun (WGS) entry which is preliminary data.</text>
</comment>
<reference evidence="2 3" key="1">
    <citation type="submission" date="2019-06" db="EMBL/GenBank/DDBJ databases">
        <title>Draft genome of Aliikangiella marina GYP-15.</title>
        <authorList>
            <person name="Wang G."/>
        </authorList>
    </citation>
    <scope>NUCLEOTIDE SEQUENCE [LARGE SCALE GENOMIC DNA]</scope>
    <source>
        <strain evidence="2 3">GYP-15</strain>
    </source>
</reference>
<protein>
    <submittedName>
        <fullName evidence="2">Uncharacterized protein</fullName>
    </submittedName>
</protein>
<keyword evidence="1" id="KW-0732">Signal</keyword>
<dbReference type="AlphaFoldDB" id="A0A545T0Y8"/>
<organism evidence="2 3">
    <name type="scientific">Aliikangiella marina</name>
    <dbReference type="NCBI Taxonomy" id="1712262"/>
    <lineage>
        <taxon>Bacteria</taxon>
        <taxon>Pseudomonadati</taxon>
        <taxon>Pseudomonadota</taxon>
        <taxon>Gammaproteobacteria</taxon>
        <taxon>Oceanospirillales</taxon>
        <taxon>Pleioneaceae</taxon>
        <taxon>Aliikangiella</taxon>
    </lineage>
</organism>
<accession>A0A545T0Y8</accession>